<protein>
    <submittedName>
        <fullName evidence="4">Uncharacterized protein</fullName>
    </submittedName>
</protein>
<dbReference type="InterPro" id="IPR010258">
    <property type="entry name" value="Conjugal_tfr_TrbG/VirB9/CagX"/>
</dbReference>
<evidence type="ECO:0000256" key="2">
    <source>
        <dbReference type="ARBA" id="ARBA00022729"/>
    </source>
</evidence>
<reference evidence="4" key="1">
    <citation type="submission" date="2009-10" db="EMBL/GenBank/DDBJ databases">
        <title>Diversity of trophic interactions inside an arsenic-rich microbial ecosystem.</title>
        <authorList>
            <person name="Bertin P.N."/>
            <person name="Heinrich-Salmeron A."/>
            <person name="Pelletier E."/>
            <person name="Goulhen-Chollet F."/>
            <person name="Arsene-Ploetze F."/>
            <person name="Gallien S."/>
            <person name="Calteau A."/>
            <person name="Vallenet D."/>
            <person name="Casiot C."/>
            <person name="Chane-Woon-Ming B."/>
            <person name="Giloteaux L."/>
            <person name="Barakat M."/>
            <person name="Bonnefoy V."/>
            <person name="Bruneel O."/>
            <person name="Chandler M."/>
            <person name="Cleiss J."/>
            <person name="Duran R."/>
            <person name="Elbaz-Poulichet F."/>
            <person name="Fonknechten N."/>
            <person name="Lauga B."/>
            <person name="Mornico D."/>
            <person name="Ortet P."/>
            <person name="Schaeffer C."/>
            <person name="Siguier P."/>
            <person name="Alexander Thil Smith A."/>
            <person name="Van Dorsselaer A."/>
            <person name="Weissenbach J."/>
            <person name="Medigue C."/>
            <person name="Le Paslier D."/>
        </authorList>
    </citation>
    <scope>NUCLEOTIDE SEQUENCE</scope>
</reference>
<accession>E6QVE1</accession>
<organism evidence="4">
    <name type="scientific">mine drainage metagenome</name>
    <dbReference type="NCBI Taxonomy" id="410659"/>
    <lineage>
        <taxon>unclassified sequences</taxon>
        <taxon>metagenomes</taxon>
        <taxon>ecological metagenomes</taxon>
    </lineage>
</organism>
<gene>
    <name evidence="4" type="ORF">CARN7_2027</name>
</gene>
<dbReference type="CDD" id="cd06911">
    <property type="entry name" value="VirB9_CagX_TrbG"/>
    <property type="match status" value="1"/>
</dbReference>
<evidence type="ECO:0000256" key="1">
    <source>
        <dbReference type="ARBA" id="ARBA00006135"/>
    </source>
</evidence>
<comment type="caution">
    <text evidence="4">The sequence shown here is derived from an EMBL/GenBank/DDBJ whole genome shotgun (WGS) entry which is preliminary data.</text>
</comment>
<dbReference type="InterPro" id="IPR033645">
    <property type="entry name" value="VirB9/CagX/TrbG_C"/>
</dbReference>
<name>E6QVE1_9ZZZZ</name>
<comment type="similarity">
    <text evidence="1">Belongs to the TrbG/VirB9 family.</text>
</comment>
<evidence type="ECO:0000256" key="3">
    <source>
        <dbReference type="SAM" id="MobiDB-lite"/>
    </source>
</evidence>
<dbReference type="EMBL" id="CABR01000128">
    <property type="protein sequence ID" value="CBI11214.1"/>
    <property type="molecule type" value="Genomic_DNA"/>
</dbReference>
<proteinExistence type="inferred from homology"/>
<dbReference type="AlphaFoldDB" id="E6QVE1"/>
<dbReference type="Gene3D" id="2.60.40.2500">
    <property type="match status" value="1"/>
</dbReference>
<keyword evidence="2" id="KW-0732">Signal</keyword>
<feature type="region of interest" description="Disordered" evidence="3">
    <location>
        <begin position="180"/>
        <end position="209"/>
    </location>
</feature>
<dbReference type="Pfam" id="PF03524">
    <property type="entry name" value="CagX"/>
    <property type="match status" value="1"/>
</dbReference>
<evidence type="ECO:0000313" key="4">
    <source>
        <dbReference type="EMBL" id="CBI11214.1"/>
    </source>
</evidence>
<dbReference type="InterPro" id="IPR038161">
    <property type="entry name" value="VirB9/CagX/TrbG_C_sf"/>
</dbReference>
<sequence length="209" mass="22469">MVMGIQVEASELSGYDFHYAVSGDAAVAPVQVFDDGQYLYLQFKSQVDIPAVFIHAGTGMVRRNVHPEFPYFVLNNLSPEVVLKFGGKQAVVTYTGGRALVDGGQSHGAVQTGIQNTSASIPKDTFRKMNASAIKQINHFSGELIFVQNTSGTPVVTAPCTLTAPVAATTPRAVLYRRVPQHHTRQNHRGAGVAATTTSQPVMGKENQK</sequence>